<evidence type="ECO:0000313" key="1">
    <source>
        <dbReference type="EMBL" id="KAG8504323.1"/>
    </source>
</evidence>
<dbReference type="OrthoDB" id="9808285at2759"/>
<evidence type="ECO:0000313" key="2">
    <source>
        <dbReference type="Proteomes" id="UP000700334"/>
    </source>
</evidence>
<dbReference type="AlphaFoldDB" id="A0A8J6DFE5"/>
<gene>
    <name evidence="1" type="ORF">J0S82_007580</name>
</gene>
<comment type="caution">
    <text evidence="1">The sequence shown here is derived from an EMBL/GenBank/DDBJ whole genome shotgun (WGS) entry which is preliminary data.</text>
</comment>
<dbReference type="Proteomes" id="UP000700334">
    <property type="component" value="Unassembled WGS sequence"/>
</dbReference>
<keyword evidence="1" id="KW-0687">Ribonucleoprotein</keyword>
<protein>
    <submittedName>
        <fullName evidence="1">60S ribosomal protein L29</fullName>
    </submittedName>
</protein>
<dbReference type="GO" id="GO:0005840">
    <property type="term" value="C:ribosome"/>
    <property type="evidence" value="ECO:0007669"/>
    <property type="project" value="UniProtKB-KW"/>
</dbReference>
<dbReference type="EMBL" id="JAGFMF010012298">
    <property type="protein sequence ID" value="KAG8504323.1"/>
    <property type="molecule type" value="Genomic_DNA"/>
</dbReference>
<proteinExistence type="predicted"/>
<keyword evidence="2" id="KW-1185">Reference proteome</keyword>
<keyword evidence="1" id="KW-0689">Ribosomal protein</keyword>
<organism evidence="1 2">
    <name type="scientific">Galemys pyrenaicus</name>
    <name type="common">Iberian desman</name>
    <name type="synonym">Pyrenean desman</name>
    <dbReference type="NCBI Taxonomy" id="202257"/>
    <lineage>
        <taxon>Eukaryota</taxon>
        <taxon>Metazoa</taxon>
        <taxon>Chordata</taxon>
        <taxon>Craniata</taxon>
        <taxon>Vertebrata</taxon>
        <taxon>Euteleostomi</taxon>
        <taxon>Mammalia</taxon>
        <taxon>Eutheria</taxon>
        <taxon>Laurasiatheria</taxon>
        <taxon>Eulipotyphla</taxon>
        <taxon>Talpidae</taxon>
        <taxon>Galemys</taxon>
    </lineage>
</organism>
<accession>A0A8J6DFE5</accession>
<reference evidence="1" key="1">
    <citation type="journal article" date="2021" name="Evol. Appl.">
        <title>The genome of the Pyrenean desman and the effects of bottlenecks and inbreeding on the genomic landscape of an endangered species.</title>
        <authorList>
            <person name="Escoda L."/>
            <person name="Castresana J."/>
        </authorList>
    </citation>
    <scope>NUCLEOTIDE SEQUENCE</scope>
    <source>
        <strain evidence="1">IBE-C5619</strain>
    </source>
</reference>
<name>A0A8J6DFE5_GALPY</name>
<sequence length="97" mass="10672">MKRNNQKSVSHVRGNMRFAKKYKKSLKKMQANNSKAMSTCVEAVKTLIRSKEAKANIPKGSRHKVSGFAYTAHPKFGKRAYACITKVSGSPGANDQG</sequence>